<evidence type="ECO:0000313" key="2">
    <source>
        <dbReference type="EMBL" id="SEF54848.1"/>
    </source>
</evidence>
<dbReference type="NCBIfam" id="NF006743">
    <property type="entry name" value="PRK09270.1-2"/>
    <property type="match status" value="1"/>
</dbReference>
<dbReference type="InterPro" id="IPR027417">
    <property type="entry name" value="P-loop_NTPase"/>
</dbReference>
<dbReference type="Gene3D" id="3.40.50.300">
    <property type="entry name" value="P-loop containing nucleotide triphosphate hydrolases"/>
    <property type="match status" value="1"/>
</dbReference>
<dbReference type="AlphaFoldDB" id="A0A1H5SY33"/>
<dbReference type="SUPFAM" id="SSF52540">
    <property type="entry name" value="P-loop containing nucleoside triphosphate hydrolases"/>
    <property type="match status" value="1"/>
</dbReference>
<proteinExistence type="predicted"/>
<dbReference type="OrthoDB" id="3192509at2"/>
<keyword evidence="3" id="KW-1185">Reference proteome</keyword>
<organism evidence="2 3">
    <name type="scientific">Actinacidiphila yanglinensis</name>
    <dbReference type="NCBI Taxonomy" id="310779"/>
    <lineage>
        <taxon>Bacteria</taxon>
        <taxon>Bacillati</taxon>
        <taxon>Actinomycetota</taxon>
        <taxon>Actinomycetes</taxon>
        <taxon>Kitasatosporales</taxon>
        <taxon>Streptomycetaceae</taxon>
        <taxon>Actinacidiphila</taxon>
    </lineage>
</organism>
<evidence type="ECO:0008006" key="4">
    <source>
        <dbReference type="Google" id="ProtNLM"/>
    </source>
</evidence>
<dbReference type="EMBL" id="FNVU01000001">
    <property type="protein sequence ID" value="SEF54848.1"/>
    <property type="molecule type" value="Genomic_DNA"/>
</dbReference>
<sequence>MSPAEAGQVAGHGPAAPLYPHPPIRALAERALELARPRRALLGIVGEPGAGKSTFAEQLLAEMDRVRPGVSVGVSMDGFHLAQQVIDRQGKGARKGAIDTFDARGFVAMLRRTVREADAPLWWPEFRREIEEPVAQAVELNAAHRVVVVDGNFLLSTAPDWREVRMLLTETWFLDADPGARRERLVRRYVRYGFTEERARAKVEGVDEVSSADIRRTCGAADLTLPEGGGSLR</sequence>
<name>A0A1H5SY33_9ACTN</name>
<dbReference type="PANTHER" id="PTHR10285">
    <property type="entry name" value="URIDINE KINASE"/>
    <property type="match status" value="1"/>
</dbReference>
<accession>A0A1H5SY33</accession>
<reference evidence="2 3" key="1">
    <citation type="submission" date="2016-10" db="EMBL/GenBank/DDBJ databases">
        <authorList>
            <person name="de Groot N.N."/>
        </authorList>
    </citation>
    <scope>NUCLEOTIDE SEQUENCE [LARGE SCALE GENOMIC DNA]</scope>
    <source>
        <strain evidence="2 3">CGMCC 4.2023</strain>
    </source>
</reference>
<evidence type="ECO:0000256" key="1">
    <source>
        <dbReference type="SAM" id="MobiDB-lite"/>
    </source>
</evidence>
<gene>
    <name evidence="2" type="ORF">SAMN05216223_101301</name>
</gene>
<feature type="region of interest" description="Disordered" evidence="1">
    <location>
        <begin position="1"/>
        <end position="20"/>
    </location>
</feature>
<evidence type="ECO:0000313" key="3">
    <source>
        <dbReference type="Proteomes" id="UP000236754"/>
    </source>
</evidence>
<protein>
    <recommendedName>
        <fullName evidence="4">Panthothenate kinase</fullName>
    </recommendedName>
</protein>
<dbReference type="Proteomes" id="UP000236754">
    <property type="component" value="Unassembled WGS sequence"/>
</dbReference>
<dbReference type="RefSeq" id="WP_103883705.1">
    <property type="nucleotide sequence ID" value="NZ_FNVU01000001.1"/>
</dbReference>